<protein>
    <submittedName>
        <fullName evidence="1">Uncharacterized protein</fullName>
    </submittedName>
</protein>
<accession>A0A0E9SHG6</accession>
<sequence length="24" mass="2636">MVKLQCVLLESKPLDHILTGTAIL</sequence>
<name>A0A0E9SHG6_ANGAN</name>
<reference evidence="1" key="1">
    <citation type="submission" date="2014-11" db="EMBL/GenBank/DDBJ databases">
        <authorList>
            <person name="Amaro Gonzalez C."/>
        </authorList>
    </citation>
    <scope>NUCLEOTIDE SEQUENCE</scope>
</reference>
<proteinExistence type="predicted"/>
<reference evidence="1" key="2">
    <citation type="journal article" date="2015" name="Fish Shellfish Immunol.">
        <title>Early steps in the European eel (Anguilla anguilla)-Vibrio vulnificus interaction in the gills: Role of the RtxA13 toxin.</title>
        <authorList>
            <person name="Callol A."/>
            <person name="Pajuelo D."/>
            <person name="Ebbesson L."/>
            <person name="Teles M."/>
            <person name="MacKenzie S."/>
            <person name="Amaro C."/>
        </authorList>
    </citation>
    <scope>NUCLEOTIDE SEQUENCE</scope>
</reference>
<dbReference type="EMBL" id="GBXM01068452">
    <property type="protein sequence ID" value="JAH40125.1"/>
    <property type="molecule type" value="Transcribed_RNA"/>
</dbReference>
<dbReference type="AlphaFoldDB" id="A0A0E9SHG6"/>
<evidence type="ECO:0000313" key="1">
    <source>
        <dbReference type="EMBL" id="JAH40125.1"/>
    </source>
</evidence>
<organism evidence="1">
    <name type="scientific">Anguilla anguilla</name>
    <name type="common">European freshwater eel</name>
    <name type="synonym">Muraena anguilla</name>
    <dbReference type="NCBI Taxonomy" id="7936"/>
    <lineage>
        <taxon>Eukaryota</taxon>
        <taxon>Metazoa</taxon>
        <taxon>Chordata</taxon>
        <taxon>Craniata</taxon>
        <taxon>Vertebrata</taxon>
        <taxon>Euteleostomi</taxon>
        <taxon>Actinopterygii</taxon>
        <taxon>Neopterygii</taxon>
        <taxon>Teleostei</taxon>
        <taxon>Anguilliformes</taxon>
        <taxon>Anguillidae</taxon>
        <taxon>Anguilla</taxon>
    </lineage>
</organism>